<keyword evidence="4" id="KW-0732">Signal</keyword>
<feature type="region of interest" description="Disordered" evidence="2">
    <location>
        <begin position="90"/>
        <end position="142"/>
    </location>
</feature>
<evidence type="ECO:0000256" key="2">
    <source>
        <dbReference type="SAM" id="MobiDB-lite"/>
    </source>
</evidence>
<keyword evidence="7" id="KW-1185">Reference proteome</keyword>
<feature type="domain" description="RING-type" evidence="5">
    <location>
        <begin position="166"/>
        <end position="207"/>
    </location>
</feature>
<name>A0A0L6VEH8_9BASI</name>
<dbReference type="OrthoDB" id="1302023at2759"/>
<dbReference type="Proteomes" id="UP000037035">
    <property type="component" value="Unassembled WGS sequence"/>
</dbReference>
<dbReference type="GO" id="GO:0008270">
    <property type="term" value="F:zinc ion binding"/>
    <property type="evidence" value="ECO:0007669"/>
    <property type="project" value="UniProtKB-KW"/>
</dbReference>
<dbReference type="SUPFAM" id="SSF57850">
    <property type="entry name" value="RING/U-box"/>
    <property type="match status" value="1"/>
</dbReference>
<feature type="transmembrane region" description="Helical" evidence="3">
    <location>
        <begin position="242"/>
        <end position="261"/>
    </location>
</feature>
<proteinExistence type="predicted"/>
<keyword evidence="3" id="KW-0472">Membrane</keyword>
<dbReference type="EMBL" id="LAVV01006747">
    <property type="protein sequence ID" value="KNZ58505.1"/>
    <property type="molecule type" value="Genomic_DNA"/>
</dbReference>
<dbReference type="CDD" id="cd16448">
    <property type="entry name" value="RING-H2"/>
    <property type="match status" value="1"/>
</dbReference>
<dbReference type="AlphaFoldDB" id="A0A0L6VEH8"/>
<dbReference type="InterPro" id="IPR001841">
    <property type="entry name" value="Znf_RING"/>
</dbReference>
<keyword evidence="1" id="KW-0479">Metal-binding</keyword>
<dbReference type="Gene3D" id="3.30.40.10">
    <property type="entry name" value="Zinc/RING finger domain, C3HC4 (zinc finger)"/>
    <property type="match status" value="1"/>
</dbReference>
<dbReference type="PROSITE" id="PS50089">
    <property type="entry name" value="ZF_RING_2"/>
    <property type="match status" value="1"/>
</dbReference>
<evidence type="ECO:0000256" key="3">
    <source>
        <dbReference type="SAM" id="Phobius"/>
    </source>
</evidence>
<comment type="caution">
    <text evidence="6">The sequence shown here is derived from an EMBL/GenBank/DDBJ whole genome shotgun (WGS) entry which is preliminary data.</text>
</comment>
<feature type="signal peptide" evidence="4">
    <location>
        <begin position="1"/>
        <end position="29"/>
    </location>
</feature>
<evidence type="ECO:0000259" key="5">
    <source>
        <dbReference type="PROSITE" id="PS50089"/>
    </source>
</evidence>
<dbReference type="InterPro" id="IPR013083">
    <property type="entry name" value="Znf_RING/FYVE/PHD"/>
</dbReference>
<keyword evidence="3" id="KW-0812">Transmembrane</keyword>
<sequence>MRKWTPGQFSVDAYILAVWCCADTLVVRAWSPGSLVGCHSEPAVSSGDPLMGALQVVTSPGHHHELSTPDSLKQPETSISVHPVTVSDSFDSAMAGGVHPISNSPTSPRRKDVNDKKWEGDRKQEGLEEGSNSGGGGHDSVAIDVRESGEQDGEGTGSAGEEANICAVCQEEIGAEGVQSTITSWNGCGHRFHTACIRGVPRCPLCRCSLDGMAAPVLPDRRAMIARPLFFHLTCGGSPLGLAAWGSTIGALIFLVAWVALKVMRDMFES</sequence>
<organism evidence="6 7">
    <name type="scientific">Puccinia sorghi</name>
    <dbReference type="NCBI Taxonomy" id="27349"/>
    <lineage>
        <taxon>Eukaryota</taxon>
        <taxon>Fungi</taxon>
        <taxon>Dikarya</taxon>
        <taxon>Basidiomycota</taxon>
        <taxon>Pucciniomycotina</taxon>
        <taxon>Pucciniomycetes</taxon>
        <taxon>Pucciniales</taxon>
        <taxon>Pucciniaceae</taxon>
        <taxon>Puccinia</taxon>
    </lineage>
</organism>
<dbReference type="SMART" id="SM00184">
    <property type="entry name" value="RING"/>
    <property type="match status" value="1"/>
</dbReference>
<evidence type="ECO:0000256" key="4">
    <source>
        <dbReference type="SAM" id="SignalP"/>
    </source>
</evidence>
<evidence type="ECO:0000313" key="6">
    <source>
        <dbReference type="EMBL" id="KNZ58505.1"/>
    </source>
</evidence>
<keyword evidence="3" id="KW-1133">Transmembrane helix</keyword>
<gene>
    <name evidence="6" type="ORF">VP01_1919g1</name>
</gene>
<feature type="chain" id="PRO_5005568483" evidence="4">
    <location>
        <begin position="30"/>
        <end position="270"/>
    </location>
</feature>
<keyword evidence="1" id="KW-0863">Zinc-finger</keyword>
<protein>
    <submittedName>
        <fullName evidence="6">Ring finger domain protein</fullName>
    </submittedName>
</protein>
<keyword evidence="1" id="KW-0862">Zinc</keyword>
<evidence type="ECO:0000313" key="7">
    <source>
        <dbReference type="Proteomes" id="UP000037035"/>
    </source>
</evidence>
<accession>A0A0L6VEH8</accession>
<reference evidence="6 7" key="1">
    <citation type="submission" date="2015-08" db="EMBL/GenBank/DDBJ databases">
        <title>Next Generation Sequencing and Analysis of the Genome of Puccinia sorghi L Schw, the Causal Agent of Maize Common Rust.</title>
        <authorList>
            <person name="Rochi L."/>
            <person name="Burguener G."/>
            <person name="Darino M."/>
            <person name="Turjanski A."/>
            <person name="Kreff E."/>
            <person name="Dieguez M.J."/>
            <person name="Sacco F."/>
        </authorList>
    </citation>
    <scope>NUCLEOTIDE SEQUENCE [LARGE SCALE GENOMIC DNA]</scope>
    <source>
        <strain evidence="6 7">RO10H11247</strain>
    </source>
</reference>
<evidence type="ECO:0000256" key="1">
    <source>
        <dbReference type="PROSITE-ProRule" id="PRU00175"/>
    </source>
</evidence>
<feature type="compositionally biased region" description="Basic and acidic residues" evidence="2">
    <location>
        <begin position="109"/>
        <end position="126"/>
    </location>
</feature>
<dbReference type="VEuPathDB" id="FungiDB:VP01_1919g1"/>